<reference evidence="7" key="1">
    <citation type="submission" date="2020-04" db="EMBL/GenBank/DDBJ databases">
        <authorList>
            <person name="Alioto T."/>
            <person name="Alioto T."/>
            <person name="Gomez Garrido J."/>
        </authorList>
    </citation>
    <scope>NUCLEOTIDE SEQUENCE</scope>
    <source>
        <strain evidence="7">A484AB</strain>
    </source>
</reference>
<comment type="subcellular location">
    <subcellularLocation>
        <location evidence="1">Nucleus</location>
    </subcellularLocation>
</comment>
<sequence>KDQNAKKSTTADKDAAKKDTKQEGKETKVKPQAKGAEGKDKKQDTPPSETKISTNAAGEEIEELMKTNYDGKRYWCTLCKVVCLKSKNINKHFLSERHVKATVEKQGKVFDPEIMKQQEPKKEKPQTKDISEVLKYVCSTKQTAKKENNDIYISSLTDCTVKITDFTTEQDFMGSEFVKAVSGFKCQLCKIFMRHGHQIIEHLKGKKHYTNYKKYLKENPDYLDNQRVVNKNLVDMLKKDEGKEVVLQENNGNTYKAGDADLNSTLEEKGEEADFSMDEYDPNEDSKVDDDDSKMADESSFNDSAINDSIQDHSLVESEKETEENKTEETEEKTEAKEIEEENDVEKKEIEKEEVEKEEVEKEEAEKEEVEKEEAEVEKEDLGAVSEAKDKEFSMEADEEEEEFPLLQPPTNPIKEDETIEPEVKANPEVEAKIPEVDTEPKESETPSEPAAEPEEAEEVTPSRRGRKSKRGRGGTKARGGRRTTPRAAKNAKKIEKVVEPEEEVVDAPMETEKEQEKEGEPVVPLAQVGTDSAEELPSSQETEEIVSPQKSTGNGVDVDGFEVIDEVEGGSGDDSEDDD</sequence>
<comment type="caution">
    <text evidence="7">The sequence shown here is derived from an EMBL/GenBank/DDBJ whole genome shotgun (WGS) entry which is preliminary data.</text>
</comment>
<feature type="compositionally biased region" description="Basic and acidic residues" evidence="6">
    <location>
        <begin position="414"/>
        <end position="445"/>
    </location>
</feature>
<accession>A0A6S7I2R0</accession>
<dbReference type="InterPro" id="IPR000690">
    <property type="entry name" value="Matrin/U1-C_Znf_C2H2"/>
</dbReference>
<dbReference type="Proteomes" id="UP001152795">
    <property type="component" value="Unassembled WGS sequence"/>
</dbReference>
<dbReference type="OrthoDB" id="9909793at2759"/>
<feature type="compositionally biased region" description="Acidic residues" evidence="6">
    <location>
        <begin position="560"/>
        <end position="580"/>
    </location>
</feature>
<feature type="compositionally biased region" description="Acidic residues" evidence="6">
    <location>
        <begin position="356"/>
        <end position="379"/>
    </location>
</feature>
<feature type="compositionally biased region" description="Basic and acidic residues" evidence="6">
    <location>
        <begin position="345"/>
        <end position="355"/>
    </location>
</feature>
<keyword evidence="2" id="KW-0479">Metal-binding</keyword>
<dbReference type="AlphaFoldDB" id="A0A6S7I2R0"/>
<name>A0A6S7I2R0_PARCT</name>
<dbReference type="InterPro" id="IPR003604">
    <property type="entry name" value="Matrin/U1-like-C_Znf_C2H2"/>
</dbReference>
<dbReference type="GO" id="GO:0008270">
    <property type="term" value="F:zinc ion binding"/>
    <property type="evidence" value="ECO:0007669"/>
    <property type="project" value="UniProtKB-KW"/>
</dbReference>
<dbReference type="SMART" id="SM00451">
    <property type="entry name" value="ZnF_U1"/>
    <property type="match status" value="2"/>
</dbReference>
<feature type="compositionally biased region" description="Polar residues" evidence="6">
    <location>
        <begin position="45"/>
        <end position="56"/>
    </location>
</feature>
<dbReference type="PANTHER" id="PTHR45762">
    <property type="entry name" value="ZINC FINGER RNA-BINDING PROTEIN"/>
    <property type="match status" value="1"/>
</dbReference>
<keyword evidence="5" id="KW-0539">Nucleus</keyword>
<dbReference type="EMBL" id="CACRXK020007584">
    <property type="protein sequence ID" value="CAB4012634.1"/>
    <property type="molecule type" value="Genomic_DNA"/>
</dbReference>
<evidence type="ECO:0000256" key="6">
    <source>
        <dbReference type="SAM" id="MobiDB-lite"/>
    </source>
</evidence>
<feature type="compositionally biased region" description="Basic residues" evidence="6">
    <location>
        <begin position="464"/>
        <end position="485"/>
    </location>
</feature>
<dbReference type="PROSITE" id="PS50171">
    <property type="entry name" value="ZF_MATRIN"/>
    <property type="match status" value="1"/>
</dbReference>
<gene>
    <name evidence="7" type="ORF">PACLA_8A087703</name>
</gene>
<keyword evidence="4" id="KW-0862">Zinc</keyword>
<evidence type="ECO:0000256" key="4">
    <source>
        <dbReference type="ARBA" id="ARBA00022833"/>
    </source>
</evidence>
<keyword evidence="3" id="KW-0863">Zinc-finger</keyword>
<feature type="compositionally biased region" description="Basic and acidic residues" evidence="6">
    <location>
        <begin position="511"/>
        <end position="521"/>
    </location>
</feature>
<dbReference type="SUPFAM" id="SSF57667">
    <property type="entry name" value="beta-beta-alpha zinc fingers"/>
    <property type="match status" value="1"/>
</dbReference>
<organism evidence="7 8">
    <name type="scientific">Paramuricea clavata</name>
    <name type="common">Red gorgonian</name>
    <name type="synonym">Violescent sea-whip</name>
    <dbReference type="NCBI Taxonomy" id="317549"/>
    <lineage>
        <taxon>Eukaryota</taxon>
        <taxon>Metazoa</taxon>
        <taxon>Cnidaria</taxon>
        <taxon>Anthozoa</taxon>
        <taxon>Octocorallia</taxon>
        <taxon>Malacalcyonacea</taxon>
        <taxon>Plexauridae</taxon>
        <taxon>Paramuricea</taxon>
    </lineage>
</organism>
<feature type="compositionally biased region" description="Acidic residues" evidence="6">
    <location>
        <begin position="269"/>
        <end position="292"/>
    </location>
</feature>
<protein>
    <submittedName>
        <fullName evidence="7">Zinc finger 318</fullName>
    </submittedName>
</protein>
<feature type="compositionally biased region" description="Basic and acidic residues" evidence="6">
    <location>
        <begin position="310"/>
        <end position="337"/>
    </location>
</feature>
<dbReference type="GO" id="GO:0003727">
    <property type="term" value="F:single-stranded RNA binding"/>
    <property type="evidence" value="ECO:0007669"/>
    <property type="project" value="TreeGrafter"/>
</dbReference>
<feature type="non-terminal residue" evidence="7">
    <location>
        <position position="1"/>
    </location>
</feature>
<feature type="region of interest" description="Disordered" evidence="6">
    <location>
        <begin position="269"/>
        <end position="580"/>
    </location>
</feature>
<evidence type="ECO:0000256" key="2">
    <source>
        <dbReference type="ARBA" id="ARBA00022723"/>
    </source>
</evidence>
<dbReference type="PANTHER" id="PTHR45762:SF3">
    <property type="entry name" value="ZINC-FINGER PROTEIN AT 72D, ISOFORM B"/>
    <property type="match status" value="1"/>
</dbReference>
<evidence type="ECO:0000256" key="1">
    <source>
        <dbReference type="ARBA" id="ARBA00004123"/>
    </source>
</evidence>
<evidence type="ECO:0000313" key="7">
    <source>
        <dbReference type="EMBL" id="CAB4012634.1"/>
    </source>
</evidence>
<dbReference type="InterPro" id="IPR036236">
    <property type="entry name" value="Znf_C2H2_sf"/>
</dbReference>
<evidence type="ECO:0000256" key="3">
    <source>
        <dbReference type="ARBA" id="ARBA00022771"/>
    </source>
</evidence>
<evidence type="ECO:0000256" key="5">
    <source>
        <dbReference type="ARBA" id="ARBA00023242"/>
    </source>
</evidence>
<evidence type="ECO:0000313" key="8">
    <source>
        <dbReference type="Proteomes" id="UP001152795"/>
    </source>
</evidence>
<feature type="compositionally biased region" description="Basic and acidic residues" evidence="6">
    <location>
        <begin position="1"/>
        <end position="29"/>
    </location>
</feature>
<keyword evidence="8" id="KW-1185">Reference proteome</keyword>
<feature type="region of interest" description="Disordered" evidence="6">
    <location>
        <begin position="1"/>
        <end position="57"/>
    </location>
</feature>
<dbReference type="GO" id="GO:0071011">
    <property type="term" value="C:precatalytic spliceosome"/>
    <property type="evidence" value="ECO:0007669"/>
    <property type="project" value="TreeGrafter"/>
</dbReference>
<feature type="compositionally biased region" description="Acidic residues" evidence="6">
    <location>
        <begin position="395"/>
        <end position="404"/>
    </location>
</feature>
<proteinExistence type="predicted"/>
<dbReference type="GO" id="GO:0003725">
    <property type="term" value="F:double-stranded RNA binding"/>
    <property type="evidence" value="ECO:0007669"/>
    <property type="project" value="TreeGrafter"/>
</dbReference>
<feature type="compositionally biased region" description="Polar residues" evidence="6">
    <location>
        <begin position="299"/>
        <end position="309"/>
    </location>
</feature>